<feature type="active site" evidence="2">
    <location>
        <position position="393"/>
    </location>
</feature>
<dbReference type="PANTHER" id="PTHR11590">
    <property type="entry name" value="PROTEIN-GLUTAMINE GAMMA-GLUTAMYLTRANSFERASE"/>
    <property type="match status" value="1"/>
</dbReference>
<dbReference type="GO" id="GO:0003810">
    <property type="term" value="F:protein-glutamine gamma-glutamyltransferase activity"/>
    <property type="evidence" value="ECO:0007669"/>
    <property type="project" value="InterPro"/>
</dbReference>
<dbReference type="InterPro" id="IPR014756">
    <property type="entry name" value="Ig_E-set"/>
</dbReference>
<keyword evidence="3" id="KW-0106">Calcium</keyword>
<evidence type="ECO:0000256" key="3">
    <source>
        <dbReference type="PIRSR" id="PIRSR000459-2"/>
    </source>
</evidence>
<feature type="domain" description="Transglutaminase-like" evidence="4">
    <location>
        <begin position="302"/>
        <end position="396"/>
    </location>
</feature>
<dbReference type="FunFam" id="2.60.40.10:FF:000090">
    <property type="entry name" value="Protein-glutamine gamma-glutamyltransferase 2"/>
    <property type="match status" value="1"/>
</dbReference>
<organism evidence="5 6">
    <name type="scientific">Callosobruchus maculatus</name>
    <name type="common">Southern cowpea weevil</name>
    <name type="synonym">Pulse bruchid</name>
    <dbReference type="NCBI Taxonomy" id="64391"/>
    <lineage>
        <taxon>Eukaryota</taxon>
        <taxon>Metazoa</taxon>
        <taxon>Ecdysozoa</taxon>
        <taxon>Arthropoda</taxon>
        <taxon>Hexapoda</taxon>
        <taxon>Insecta</taxon>
        <taxon>Pterygota</taxon>
        <taxon>Neoptera</taxon>
        <taxon>Endopterygota</taxon>
        <taxon>Coleoptera</taxon>
        <taxon>Polyphaga</taxon>
        <taxon>Cucujiformia</taxon>
        <taxon>Chrysomeloidea</taxon>
        <taxon>Chrysomelidae</taxon>
        <taxon>Bruchinae</taxon>
        <taxon>Bruchini</taxon>
        <taxon>Callosobruchus</taxon>
    </lineage>
</organism>
<evidence type="ECO:0000313" key="5">
    <source>
        <dbReference type="EMBL" id="VEN38685.1"/>
    </source>
</evidence>
<dbReference type="InterPro" id="IPR008958">
    <property type="entry name" value="Transglutaminase_C"/>
</dbReference>
<proteinExistence type="inferred from homology"/>
<comment type="cofactor">
    <cofactor evidence="3">
        <name>Ca(2+)</name>
        <dbReference type="ChEBI" id="CHEBI:29108"/>
    </cofactor>
    <text evidence="3">Binds 1 Ca(2+) ion per subunit.</text>
</comment>
<dbReference type="Pfam" id="PF00868">
    <property type="entry name" value="Transglut_N"/>
    <property type="match status" value="1"/>
</dbReference>
<dbReference type="SUPFAM" id="SSF54001">
    <property type="entry name" value="Cysteine proteinases"/>
    <property type="match status" value="1"/>
</dbReference>
<dbReference type="InterPro" id="IPR001102">
    <property type="entry name" value="Transglutaminase_N"/>
</dbReference>
<dbReference type="InterPro" id="IPR038765">
    <property type="entry name" value="Papain-like_cys_pep_sf"/>
</dbReference>
<evidence type="ECO:0000256" key="2">
    <source>
        <dbReference type="PIRSR" id="PIRSR000459-1"/>
    </source>
</evidence>
<keyword evidence="3" id="KW-0479">Metal-binding</keyword>
<dbReference type="InterPro" id="IPR013783">
    <property type="entry name" value="Ig-like_fold"/>
</dbReference>
<reference evidence="5 6" key="1">
    <citation type="submission" date="2019-01" db="EMBL/GenBank/DDBJ databases">
        <authorList>
            <person name="Sayadi A."/>
        </authorList>
    </citation>
    <scope>NUCLEOTIDE SEQUENCE [LARGE SCALE GENOMIC DNA]</scope>
</reference>
<dbReference type="OrthoDB" id="437511at2759"/>
<feature type="binding site" evidence="3">
    <location>
        <position position="496"/>
    </location>
    <ligand>
        <name>Ca(2+)</name>
        <dbReference type="ChEBI" id="CHEBI:29108"/>
    </ligand>
</feature>
<dbReference type="SMART" id="SM00460">
    <property type="entry name" value="TGc"/>
    <property type="match status" value="1"/>
</dbReference>
<dbReference type="PIRSF" id="PIRSF000459">
    <property type="entry name" value="TGM_EBP42"/>
    <property type="match status" value="1"/>
</dbReference>
<dbReference type="SUPFAM" id="SSF49309">
    <property type="entry name" value="Transglutaminase, two C-terminal domains"/>
    <property type="match status" value="2"/>
</dbReference>
<dbReference type="GO" id="GO:0046872">
    <property type="term" value="F:metal ion binding"/>
    <property type="evidence" value="ECO:0007669"/>
    <property type="project" value="UniProtKB-KW"/>
</dbReference>
<keyword evidence="6" id="KW-1185">Reference proteome</keyword>
<comment type="similarity">
    <text evidence="1">Belongs to the transglutaminase superfamily. Transglutaminase family.</text>
</comment>
<dbReference type="AlphaFoldDB" id="A0A653BSZ7"/>
<accession>A0A653BSZ7</accession>
<dbReference type="InterPro" id="IPR023608">
    <property type="entry name" value="Transglutaminase_animal"/>
</dbReference>
<dbReference type="Proteomes" id="UP000410492">
    <property type="component" value="Unassembled WGS sequence"/>
</dbReference>
<dbReference type="Gene3D" id="2.60.40.10">
    <property type="entry name" value="Immunoglobulins"/>
    <property type="match status" value="3"/>
</dbReference>
<dbReference type="InterPro" id="IPR036238">
    <property type="entry name" value="Transglutaminase_C_sf"/>
</dbReference>
<dbReference type="FunFam" id="3.90.260.10:FF:000002">
    <property type="entry name" value="Erythrocyte membrane protein band 4.2"/>
    <property type="match status" value="1"/>
</dbReference>
<sequence length="734" mass="82206">MSPDLKKLLMPLRIAFIVRAVTTIEEMDVLKVNEVQLLHYCRESADKHHVGEYDLLWAEVASPIYRRGESFYMGIRFDRPFEPEKDAIRIKLDFGDSPKVPHGTRAVMRVLPEKKEFPKDAFKWGAILNETNGQDIVVEIKPPPNAPVGIWKCVIVTSLIDVAGKREEFAVPDDIYLLFNPWCQDDDVYMENDEEREEYVMNETGKIWCGTFKNPEGKMWIFGQFDEISLPAAVFLLEKSRLAAARRGSPIMVSRAISAVINSVDDEGLLEGRWDGDYSDGTSPFAWTGSLAILDQYLNSGGQPVKYGQCWVFSAATVTVCRALGLPCRSTTNYVSAHDTNQTLTVDKYFDIFGNKIEEKQADSCWNFHVWNDVWMARPDLRDAFYNGWQVIDATPQEASDSVMCCGPASAAAVKRGETGFLYDTPFVFSEVNADIIHYQEDQEADTEWRLLSINPKHVGRKIVTKMPGPTDDTTDLSDMMDITSLFKNKEGTEDERLSFYNARRSAPMSPELYDDAMPKGAEDVSFQLVDIDSVPFGDDFEVVLKVHNEASETRTIKAVLSASSILYNGGSAKDIKKSRGTFTLDAGKGNIVSLKVPAEDYIEKLVDHGLVKIYAIANVEETKQIWSGEDDFNMTMPAVSINVAGDCKVGEGCEVEFKFTNPLPVPLIQCSYTVEGPGLAKPTTKPFRDVEPHEEVTIQEIFTAKKRGTRKVVCNFTSKQIRNISGGTKVVVE</sequence>
<feature type="binding site" evidence="3">
    <location>
        <position position="491"/>
    </location>
    <ligand>
        <name>Ca(2+)</name>
        <dbReference type="ChEBI" id="CHEBI:29108"/>
    </ligand>
</feature>
<protein>
    <recommendedName>
        <fullName evidence="4">Transglutaminase-like domain-containing protein</fullName>
    </recommendedName>
</protein>
<name>A0A653BSZ7_CALMS</name>
<evidence type="ECO:0000256" key="1">
    <source>
        <dbReference type="ARBA" id="ARBA00005968"/>
    </source>
</evidence>
<dbReference type="PANTHER" id="PTHR11590:SF52">
    <property type="entry name" value="HEMOCYTE PROTEIN-GLUTAMINE GAMMA-GLUTAMYLTRANSFERASE-LIKE PROTEIN"/>
    <property type="match status" value="1"/>
</dbReference>
<dbReference type="InterPro" id="IPR050779">
    <property type="entry name" value="Transglutaminase"/>
</dbReference>
<dbReference type="InterPro" id="IPR002931">
    <property type="entry name" value="Transglutaminase-like"/>
</dbReference>
<dbReference type="SUPFAM" id="SSF81296">
    <property type="entry name" value="E set domains"/>
    <property type="match status" value="1"/>
</dbReference>
<dbReference type="Gene3D" id="3.90.260.10">
    <property type="entry name" value="Transglutaminase-like"/>
    <property type="match status" value="1"/>
</dbReference>
<feature type="active site" evidence="2">
    <location>
        <position position="310"/>
    </location>
</feature>
<feature type="active site" evidence="2">
    <location>
        <position position="369"/>
    </location>
</feature>
<dbReference type="Pfam" id="PF00927">
    <property type="entry name" value="Transglut_C"/>
    <property type="match status" value="2"/>
</dbReference>
<dbReference type="Pfam" id="PF01841">
    <property type="entry name" value="Transglut_core"/>
    <property type="match status" value="1"/>
</dbReference>
<dbReference type="InterPro" id="IPR036985">
    <property type="entry name" value="Transglutaminase-like_sf"/>
</dbReference>
<evidence type="ECO:0000259" key="4">
    <source>
        <dbReference type="SMART" id="SM00460"/>
    </source>
</evidence>
<feature type="binding site" evidence="3">
    <location>
        <position position="435"/>
    </location>
    <ligand>
        <name>Ca(2+)</name>
        <dbReference type="ChEBI" id="CHEBI:29108"/>
    </ligand>
</feature>
<feature type="binding site" evidence="3">
    <location>
        <position position="433"/>
    </location>
    <ligand>
        <name>Ca(2+)</name>
        <dbReference type="ChEBI" id="CHEBI:29108"/>
    </ligand>
</feature>
<evidence type="ECO:0000313" key="6">
    <source>
        <dbReference type="Proteomes" id="UP000410492"/>
    </source>
</evidence>
<gene>
    <name evidence="5" type="ORF">CALMAC_LOCUS3488</name>
</gene>
<dbReference type="EMBL" id="CAACVG010004823">
    <property type="protein sequence ID" value="VEN38685.1"/>
    <property type="molecule type" value="Genomic_DNA"/>
</dbReference>
<dbReference type="FunFam" id="2.60.40.10:FF:000171">
    <property type="entry name" value="protein-glutamine gamma-glutamyltransferase 6"/>
    <property type="match status" value="1"/>
</dbReference>